<organism evidence="1">
    <name type="scientific">Rhizophora mucronata</name>
    <name type="common">Asiatic mangrove</name>
    <dbReference type="NCBI Taxonomy" id="61149"/>
    <lineage>
        <taxon>Eukaryota</taxon>
        <taxon>Viridiplantae</taxon>
        <taxon>Streptophyta</taxon>
        <taxon>Embryophyta</taxon>
        <taxon>Tracheophyta</taxon>
        <taxon>Spermatophyta</taxon>
        <taxon>Magnoliopsida</taxon>
        <taxon>eudicotyledons</taxon>
        <taxon>Gunneridae</taxon>
        <taxon>Pentapetalae</taxon>
        <taxon>rosids</taxon>
        <taxon>fabids</taxon>
        <taxon>Malpighiales</taxon>
        <taxon>Rhizophoraceae</taxon>
        <taxon>Rhizophora</taxon>
    </lineage>
</organism>
<sequence length="23" mass="2689">MVCILGNVTQNFFLNFKENLKCI</sequence>
<accession>A0A2P2QLJ5</accession>
<proteinExistence type="predicted"/>
<protein>
    <submittedName>
        <fullName evidence="1">Uncharacterized protein</fullName>
    </submittedName>
</protein>
<evidence type="ECO:0000313" key="1">
    <source>
        <dbReference type="EMBL" id="MBX67848.1"/>
    </source>
</evidence>
<dbReference type="EMBL" id="GGEC01087364">
    <property type="protein sequence ID" value="MBX67848.1"/>
    <property type="molecule type" value="Transcribed_RNA"/>
</dbReference>
<dbReference type="AlphaFoldDB" id="A0A2P2QLJ5"/>
<reference evidence="1" key="1">
    <citation type="submission" date="2018-02" db="EMBL/GenBank/DDBJ databases">
        <title>Rhizophora mucronata_Transcriptome.</title>
        <authorList>
            <person name="Meera S.P."/>
            <person name="Sreeshan A."/>
            <person name="Augustine A."/>
        </authorList>
    </citation>
    <scope>NUCLEOTIDE SEQUENCE</scope>
    <source>
        <tissue evidence="1">Leaf</tissue>
    </source>
</reference>
<name>A0A2P2QLJ5_RHIMU</name>